<dbReference type="AlphaFoldDB" id="A0AAE6ZJ65"/>
<dbReference type="GO" id="GO:0008374">
    <property type="term" value="F:O-acyltransferase activity"/>
    <property type="evidence" value="ECO:0007669"/>
    <property type="project" value="TreeGrafter"/>
</dbReference>
<feature type="transmembrane region" description="Helical" evidence="3">
    <location>
        <begin position="6"/>
        <end position="29"/>
    </location>
</feature>
<dbReference type="SUPFAM" id="SSF51161">
    <property type="entry name" value="Trimeric LpxA-like enzymes"/>
    <property type="match status" value="1"/>
</dbReference>
<evidence type="ECO:0000313" key="7">
    <source>
        <dbReference type="Proteomes" id="UP000503144"/>
    </source>
</evidence>
<keyword evidence="4" id="KW-0012">Acyltransferase</keyword>
<keyword evidence="2" id="KW-0808">Transferase</keyword>
<evidence type="ECO:0000256" key="3">
    <source>
        <dbReference type="SAM" id="Phobius"/>
    </source>
</evidence>
<dbReference type="GO" id="GO:0005829">
    <property type="term" value="C:cytosol"/>
    <property type="evidence" value="ECO:0007669"/>
    <property type="project" value="TreeGrafter"/>
</dbReference>
<dbReference type="InterPro" id="IPR051159">
    <property type="entry name" value="Hexapeptide_acetyltransf"/>
</dbReference>
<dbReference type="PANTHER" id="PTHR23416">
    <property type="entry name" value="SIALIC ACID SYNTHASE-RELATED"/>
    <property type="match status" value="1"/>
</dbReference>
<reference evidence="6" key="1">
    <citation type="submission" date="2020-04" db="EMBL/GenBank/DDBJ databases">
        <authorList>
            <person name="Kittiwongwattana C."/>
        </authorList>
    </citation>
    <scope>NUCLEOTIDE SEQUENCE [LARGE SCALE GENOMIC DNA]</scope>
    <source>
        <strain evidence="6">1310</strain>
    </source>
</reference>
<evidence type="ECO:0000256" key="1">
    <source>
        <dbReference type="ARBA" id="ARBA00007274"/>
    </source>
</evidence>
<dbReference type="Proteomes" id="UP000502421">
    <property type="component" value="Chromosome"/>
</dbReference>
<accession>A0AAE6ZJ65</accession>
<evidence type="ECO:0000313" key="6">
    <source>
        <dbReference type="Proteomes" id="UP000502421"/>
    </source>
</evidence>
<dbReference type="EMBL" id="CP051205">
    <property type="protein sequence ID" value="QJB32374.1"/>
    <property type="molecule type" value="Genomic_DNA"/>
</dbReference>
<organism evidence="4 6">
    <name type="scientific">Chitinophaga oryzae</name>
    <dbReference type="NCBI Taxonomy" id="2725414"/>
    <lineage>
        <taxon>Bacteria</taxon>
        <taxon>Pseudomonadati</taxon>
        <taxon>Bacteroidota</taxon>
        <taxon>Chitinophagia</taxon>
        <taxon>Chitinophagales</taxon>
        <taxon>Chitinophagaceae</taxon>
        <taxon>Chitinophaga</taxon>
    </lineage>
</organism>
<evidence type="ECO:0000313" key="4">
    <source>
        <dbReference type="EMBL" id="QJB32374.1"/>
    </source>
</evidence>
<name>A0AAE6ZJ65_9BACT</name>
<dbReference type="KEGG" id="coy:HF329_13970"/>
<dbReference type="InterPro" id="IPR011004">
    <property type="entry name" value="Trimer_LpxA-like_sf"/>
</dbReference>
<proteinExistence type="inferred from homology"/>
<keyword evidence="3" id="KW-0472">Membrane</keyword>
<protein>
    <submittedName>
        <fullName evidence="4">Acyltransferase</fullName>
    </submittedName>
</protein>
<dbReference type="RefSeq" id="WP_168804623.1">
    <property type="nucleotide sequence ID" value="NZ_CP051204.2"/>
</dbReference>
<sequence length="169" mass="18137">MKVKLSILYAWLVRTATLLLPNIPLFMRFRGFLYSLMMKRCGRNFQVTSTAILNSLSGLVVGNDVYIAHNCVLIGLDIEIGDKVLVGPNCIISSANHTFQDDAYRFGKSEPRAAKIGSGSWIAGNCSVVGGGVLPPMSVLGAGSVLNKPFTETRGLYAGAPAGFIKKLQ</sequence>
<dbReference type="PANTHER" id="PTHR23416:SF23">
    <property type="entry name" value="ACETYLTRANSFERASE C18B11.09C-RELATED"/>
    <property type="match status" value="1"/>
</dbReference>
<reference evidence="4" key="2">
    <citation type="submission" date="2020-09" db="EMBL/GenBank/DDBJ databases">
        <authorList>
            <person name="Kittiwongwattana C."/>
        </authorList>
    </citation>
    <scope>NUCLEOTIDE SEQUENCE</scope>
    <source>
        <strain evidence="5">1303</strain>
        <strain evidence="4">1310</strain>
    </source>
</reference>
<dbReference type="Proteomes" id="UP000503144">
    <property type="component" value="Chromosome"/>
</dbReference>
<evidence type="ECO:0000313" key="5">
    <source>
        <dbReference type="EMBL" id="QJB38848.1"/>
    </source>
</evidence>
<keyword evidence="7" id="KW-1185">Reference proteome</keyword>
<keyword evidence="3" id="KW-0812">Transmembrane</keyword>
<dbReference type="EMBL" id="CP051204">
    <property type="protein sequence ID" value="QJB38848.1"/>
    <property type="molecule type" value="Genomic_DNA"/>
</dbReference>
<comment type="similarity">
    <text evidence="1">Belongs to the transferase hexapeptide repeat family.</text>
</comment>
<dbReference type="Gene3D" id="2.160.10.10">
    <property type="entry name" value="Hexapeptide repeat proteins"/>
    <property type="match status" value="1"/>
</dbReference>
<gene>
    <name evidence="5" type="ORF">HF324_13615</name>
    <name evidence="4" type="ORF">HF329_13970</name>
</gene>
<keyword evidence="3" id="KW-1133">Transmembrane helix</keyword>
<evidence type="ECO:0000256" key="2">
    <source>
        <dbReference type="ARBA" id="ARBA00022679"/>
    </source>
</evidence>